<evidence type="ECO:0000256" key="4">
    <source>
        <dbReference type="ARBA" id="ARBA00022840"/>
    </source>
</evidence>
<keyword evidence="4 6" id="KW-0067">ATP-binding</keyword>
<dbReference type="GO" id="GO:0005524">
    <property type="term" value="F:ATP binding"/>
    <property type="evidence" value="ECO:0007669"/>
    <property type="project" value="UniProtKB-UniRule"/>
</dbReference>
<dbReference type="Proteomes" id="UP000261340">
    <property type="component" value="Unplaced"/>
</dbReference>
<dbReference type="STRING" id="61819.ENSACIP00000008286"/>
<feature type="domain" description="Protein kinase" evidence="8">
    <location>
        <begin position="24"/>
        <end position="251"/>
    </location>
</feature>
<reference evidence="9" key="1">
    <citation type="submission" date="2025-08" db="UniProtKB">
        <authorList>
            <consortium name="Ensembl"/>
        </authorList>
    </citation>
    <scope>IDENTIFICATION</scope>
</reference>
<keyword evidence="7" id="KW-0723">Serine/threonine-protein kinase</keyword>
<evidence type="ECO:0000256" key="1">
    <source>
        <dbReference type="ARBA" id="ARBA00022679"/>
    </source>
</evidence>
<dbReference type="Gene3D" id="1.10.510.10">
    <property type="entry name" value="Transferase(Phosphotransferase) domain 1"/>
    <property type="match status" value="1"/>
</dbReference>
<dbReference type="InterPro" id="IPR017441">
    <property type="entry name" value="Protein_kinase_ATP_BS"/>
</dbReference>
<dbReference type="PROSITE" id="PS50011">
    <property type="entry name" value="PROTEIN_KINASE_DOM"/>
    <property type="match status" value="1"/>
</dbReference>
<sequence length="251" mass="28117">DPSLPEKEKDMMAIEISANSHSGFDCVTLIGKGAFGRVYKARDKLLGKYYAIKVIPSLREAEALSVLDHLNIVRYHACWMGDSGCQSDGTDSSCSSSQSSSGSSTMFLYIQLGLCDTKTLGDWINERNMEKSSPNSKRREESLNIAQQMVRGVEYIHSKKFIHRDLKPSNILFGQDGKVKIGDFSLVTTDNADDDKTPMERTLDKGTPLYMAPEQSGKTYDRKVDIFALGLIYFELLWTIPTYHERGKVCC</sequence>
<proteinExistence type="inferred from homology"/>
<feature type="binding site" evidence="6">
    <location>
        <position position="53"/>
    </location>
    <ligand>
        <name>ATP</name>
        <dbReference type="ChEBI" id="CHEBI:30616"/>
    </ligand>
</feature>
<organism evidence="9 10">
    <name type="scientific">Amphilophus citrinellus</name>
    <name type="common">Midas cichlid</name>
    <name type="synonym">Cichlasoma citrinellum</name>
    <dbReference type="NCBI Taxonomy" id="61819"/>
    <lineage>
        <taxon>Eukaryota</taxon>
        <taxon>Metazoa</taxon>
        <taxon>Chordata</taxon>
        <taxon>Craniata</taxon>
        <taxon>Vertebrata</taxon>
        <taxon>Euteleostomi</taxon>
        <taxon>Actinopterygii</taxon>
        <taxon>Neopterygii</taxon>
        <taxon>Teleostei</taxon>
        <taxon>Neoteleostei</taxon>
        <taxon>Acanthomorphata</taxon>
        <taxon>Ovalentaria</taxon>
        <taxon>Cichlomorphae</taxon>
        <taxon>Cichliformes</taxon>
        <taxon>Cichlidae</taxon>
        <taxon>New World cichlids</taxon>
        <taxon>Cichlasomatinae</taxon>
        <taxon>Heroini</taxon>
        <taxon>Amphilophus</taxon>
    </lineage>
</organism>
<dbReference type="InterPro" id="IPR000719">
    <property type="entry name" value="Prot_kinase_dom"/>
</dbReference>
<dbReference type="GO" id="GO:0004694">
    <property type="term" value="F:eukaryotic translation initiation factor 2alpha kinase activity"/>
    <property type="evidence" value="ECO:0007669"/>
    <property type="project" value="TreeGrafter"/>
</dbReference>
<dbReference type="InterPro" id="IPR008271">
    <property type="entry name" value="Ser/Thr_kinase_AS"/>
</dbReference>
<dbReference type="GO" id="GO:0005737">
    <property type="term" value="C:cytoplasm"/>
    <property type="evidence" value="ECO:0007669"/>
    <property type="project" value="TreeGrafter"/>
</dbReference>
<dbReference type="SMART" id="SM00220">
    <property type="entry name" value="S_TKc"/>
    <property type="match status" value="1"/>
</dbReference>
<dbReference type="PANTHER" id="PTHR11042">
    <property type="entry name" value="EUKARYOTIC TRANSLATION INITIATION FACTOR 2-ALPHA KINASE EIF2-ALPHA KINASE -RELATED"/>
    <property type="match status" value="1"/>
</dbReference>
<dbReference type="InterPro" id="IPR050339">
    <property type="entry name" value="CC_SR_Kinase"/>
</dbReference>
<dbReference type="PROSITE" id="PS00108">
    <property type="entry name" value="PROTEIN_KINASE_ST"/>
    <property type="match status" value="1"/>
</dbReference>
<dbReference type="PROSITE" id="PS00107">
    <property type="entry name" value="PROTEIN_KINASE_ATP"/>
    <property type="match status" value="1"/>
</dbReference>
<evidence type="ECO:0000259" key="8">
    <source>
        <dbReference type="PROSITE" id="PS50011"/>
    </source>
</evidence>
<reference evidence="9" key="2">
    <citation type="submission" date="2025-09" db="UniProtKB">
        <authorList>
            <consortium name="Ensembl"/>
        </authorList>
    </citation>
    <scope>IDENTIFICATION</scope>
</reference>
<evidence type="ECO:0000313" key="10">
    <source>
        <dbReference type="Proteomes" id="UP000261340"/>
    </source>
</evidence>
<evidence type="ECO:0000256" key="3">
    <source>
        <dbReference type="ARBA" id="ARBA00022777"/>
    </source>
</evidence>
<dbReference type="GeneTree" id="ENSGT00940000163863"/>
<dbReference type="Pfam" id="PF00069">
    <property type="entry name" value="Pkinase"/>
    <property type="match status" value="1"/>
</dbReference>
<dbReference type="SUPFAM" id="SSF56112">
    <property type="entry name" value="Protein kinase-like (PK-like)"/>
    <property type="match status" value="1"/>
</dbReference>
<dbReference type="PANTHER" id="PTHR11042:SF166">
    <property type="entry name" value="EUKARYOTIC TRANSLATION INITIATION FACTOR 2-ALPHA KINASE 3"/>
    <property type="match status" value="1"/>
</dbReference>
<evidence type="ECO:0000256" key="7">
    <source>
        <dbReference type="RuleBase" id="RU000304"/>
    </source>
</evidence>
<evidence type="ECO:0000313" key="9">
    <source>
        <dbReference type="Ensembl" id="ENSACIP00000008286.1"/>
    </source>
</evidence>
<dbReference type="Ensembl" id="ENSACIT00000008535.1">
    <property type="protein sequence ID" value="ENSACIP00000008286.1"/>
    <property type="gene ID" value="ENSACIG00000006508.1"/>
</dbReference>
<keyword evidence="10" id="KW-1185">Reference proteome</keyword>
<evidence type="ECO:0000256" key="6">
    <source>
        <dbReference type="PROSITE-ProRule" id="PRU10141"/>
    </source>
</evidence>
<comment type="similarity">
    <text evidence="5">Belongs to the protein kinase superfamily. Ser/Thr protein kinase family. GCN2 subfamily.</text>
</comment>
<dbReference type="AlphaFoldDB" id="A0A3Q0RCI7"/>
<dbReference type="GO" id="GO:0005634">
    <property type="term" value="C:nucleus"/>
    <property type="evidence" value="ECO:0007669"/>
    <property type="project" value="TreeGrafter"/>
</dbReference>
<evidence type="ECO:0000256" key="2">
    <source>
        <dbReference type="ARBA" id="ARBA00022741"/>
    </source>
</evidence>
<accession>A0A3Q0RCI7</accession>
<dbReference type="InterPro" id="IPR011009">
    <property type="entry name" value="Kinase-like_dom_sf"/>
</dbReference>
<dbReference type="Gene3D" id="3.30.200.20">
    <property type="entry name" value="Phosphorylase Kinase, domain 1"/>
    <property type="match status" value="1"/>
</dbReference>
<name>A0A3Q0RCI7_AMPCI</name>
<keyword evidence="2 6" id="KW-0547">Nucleotide-binding</keyword>
<evidence type="ECO:0000256" key="5">
    <source>
        <dbReference type="ARBA" id="ARBA00037982"/>
    </source>
</evidence>
<dbReference type="OMA" id="KISTYHE"/>
<protein>
    <recommendedName>
        <fullName evidence="8">Protein kinase domain-containing protein</fullName>
    </recommendedName>
</protein>
<keyword evidence="3" id="KW-0418">Kinase</keyword>
<keyword evidence="1" id="KW-0808">Transferase</keyword>